<sequence length="220" mass="23936">DAEAQSECDAECVSVRLLVDPTDPCAWWLQVKSPDQSGLLFKICEVLQSHGVDVCSAVLTIESGLVDNQFELKVARPSEVTDAADWCAELEDFLVKNRASGGVFLQRLLTEGSMAAASRKLHVNPDLLSVVSFRELAREEGPQEVAIHYHLEIEGINQAGLLTYAALVLCRCGFSVVAATVATRDGRVCDSFDLVARSMAAEQKLQSYLDVPPSRSRPAN</sequence>
<dbReference type="PROSITE" id="PS51671">
    <property type="entry name" value="ACT"/>
    <property type="match status" value="1"/>
</dbReference>
<feature type="domain" description="ACT" evidence="1">
    <location>
        <begin position="28"/>
        <end position="102"/>
    </location>
</feature>
<proteinExistence type="predicted"/>
<feature type="non-terminal residue" evidence="2">
    <location>
        <position position="1"/>
    </location>
</feature>
<accession>A0A813KKQ1</accession>
<evidence type="ECO:0000313" key="3">
    <source>
        <dbReference type="Proteomes" id="UP000626109"/>
    </source>
</evidence>
<feature type="non-terminal residue" evidence="2">
    <location>
        <position position="220"/>
    </location>
</feature>
<dbReference type="AlphaFoldDB" id="A0A813KKQ1"/>
<protein>
    <recommendedName>
        <fullName evidence="1">ACT domain-containing protein</fullName>
    </recommendedName>
</protein>
<comment type="caution">
    <text evidence="2">The sequence shown here is derived from an EMBL/GenBank/DDBJ whole genome shotgun (WGS) entry which is preliminary data.</text>
</comment>
<dbReference type="EMBL" id="CAJNNW010029849">
    <property type="protein sequence ID" value="CAE8701702.1"/>
    <property type="molecule type" value="Genomic_DNA"/>
</dbReference>
<reference evidence="2" key="1">
    <citation type="submission" date="2021-02" db="EMBL/GenBank/DDBJ databases">
        <authorList>
            <person name="Dougan E. K."/>
            <person name="Rhodes N."/>
            <person name="Thang M."/>
            <person name="Chan C."/>
        </authorList>
    </citation>
    <scope>NUCLEOTIDE SEQUENCE</scope>
</reference>
<gene>
    <name evidence="2" type="ORF">PGLA2088_LOCUS32120</name>
</gene>
<evidence type="ECO:0000313" key="2">
    <source>
        <dbReference type="EMBL" id="CAE8701702.1"/>
    </source>
</evidence>
<dbReference type="InterPro" id="IPR002912">
    <property type="entry name" value="ACT_dom"/>
</dbReference>
<name>A0A813KKQ1_POLGL</name>
<dbReference type="Proteomes" id="UP000626109">
    <property type="component" value="Unassembled WGS sequence"/>
</dbReference>
<evidence type="ECO:0000259" key="1">
    <source>
        <dbReference type="PROSITE" id="PS51671"/>
    </source>
</evidence>
<organism evidence="2 3">
    <name type="scientific">Polarella glacialis</name>
    <name type="common">Dinoflagellate</name>
    <dbReference type="NCBI Taxonomy" id="89957"/>
    <lineage>
        <taxon>Eukaryota</taxon>
        <taxon>Sar</taxon>
        <taxon>Alveolata</taxon>
        <taxon>Dinophyceae</taxon>
        <taxon>Suessiales</taxon>
        <taxon>Suessiaceae</taxon>
        <taxon>Polarella</taxon>
    </lineage>
</organism>